<gene>
    <name evidence="3" type="ORF">SAMN05660472_02093</name>
</gene>
<dbReference type="EMBL" id="FNFP01000004">
    <property type="protein sequence ID" value="SDK83694.1"/>
    <property type="molecule type" value="Genomic_DNA"/>
</dbReference>
<evidence type="ECO:0000313" key="3">
    <source>
        <dbReference type="EMBL" id="SDK83694.1"/>
    </source>
</evidence>
<dbReference type="SUPFAM" id="SSF160991">
    <property type="entry name" value="CV3147-like"/>
    <property type="match status" value="1"/>
</dbReference>
<feature type="domain" description="S-Me-THD-like C-terminal" evidence="2">
    <location>
        <begin position="173"/>
        <end position="360"/>
    </location>
</feature>
<feature type="domain" description="S-Me-THD N-terminal" evidence="1">
    <location>
        <begin position="7"/>
        <end position="169"/>
    </location>
</feature>
<dbReference type="Proteomes" id="UP000198718">
    <property type="component" value="Unassembled WGS sequence"/>
</dbReference>
<name>A0A1G9F5N9_9FIRM</name>
<dbReference type="InterPro" id="IPR027479">
    <property type="entry name" value="S-Me-THD_N_sf"/>
</dbReference>
<dbReference type="Gene3D" id="2.40.390.10">
    <property type="entry name" value="CV3147-like"/>
    <property type="match status" value="1"/>
</dbReference>
<dbReference type="Gene3D" id="3.40.1610.10">
    <property type="entry name" value="CV3147-like domain"/>
    <property type="match status" value="1"/>
</dbReference>
<sequence length="370" mass="40438">MKKLTKTDLYDILYGCTILGTGGGGELQRGLEMIDEALEAGKDFVLVDLDELEEDAYIGTPYMCGSVSPKDEKDVINLPQIEKAPAVKAFQVMEKYFGKSFTGVIATELGGSNTAVAFYVAAMMGKYIIDGDPAGRSVPELQHSTYFLKDLPIAPITVANEFGDVAIIENAVDDFRAEALVRSMAIVSNNSVAVVDHPATKKQLEDAIIKGSVSYALKLGRAFRLAKENNEDPAKAVVEAGEGKILFKGAVADYNWETANGFTFGNTLIEGKEGYEGSIYKIWYKNENIISWKDNVIHATVPDLISIIRDDTGEPVTNPYFEVGMPVTVIALPSPAEWTTERGLEVFGPKHFGYDIEFKSIIKENECETA</sequence>
<dbReference type="InterPro" id="IPR048350">
    <property type="entry name" value="S-Me-THD-like_C"/>
</dbReference>
<protein>
    <recommendedName>
        <fullName evidence="5">DUF917 domain-containing protein</fullName>
    </recommendedName>
</protein>
<dbReference type="RefSeq" id="WP_090553639.1">
    <property type="nucleotide sequence ID" value="NZ_FNFP01000004.1"/>
</dbReference>
<evidence type="ECO:0008006" key="5">
    <source>
        <dbReference type="Google" id="ProtNLM"/>
    </source>
</evidence>
<dbReference type="OrthoDB" id="7441206at2"/>
<organism evidence="3 4">
    <name type="scientific">Natronincola ferrireducens</name>
    <dbReference type="NCBI Taxonomy" id="393762"/>
    <lineage>
        <taxon>Bacteria</taxon>
        <taxon>Bacillati</taxon>
        <taxon>Bacillota</taxon>
        <taxon>Clostridia</taxon>
        <taxon>Peptostreptococcales</taxon>
        <taxon>Natronincolaceae</taxon>
        <taxon>Natronincola</taxon>
    </lineage>
</organism>
<evidence type="ECO:0000259" key="2">
    <source>
        <dbReference type="Pfam" id="PF20906"/>
    </source>
</evidence>
<proteinExistence type="predicted"/>
<dbReference type="AlphaFoldDB" id="A0A1G9F5N9"/>
<keyword evidence="4" id="KW-1185">Reference proteome</keyword>
<dbReference type="STRING" id="393762.SAMN05660472_02093"/>
<dbReference type="InterPro" id="IPR010318">
    <property type="entry name" value="S-Me-THD_N"/>
</dbReference>
<evidence type="ECO:0000259" key="1">
    <source>
        <dbReference type="Pfam" id="PF06032"/>
    </source>
</evidence>
<reference evidence="3 4" key="1">
    <citation type="submission" date="2016-10" db="EMBL/GenBank/DDBJ databases">
        <authorList>
            <person name="de Groot N.N."/>
        </authorList>
    </citation>
    <scope>NUCLEOTIDE SEQUENCE [LARGE SCALE GENOMIC DNA]</scope>
    <source>
        <strain evidence="3 4">DSM 18346</strain>
    </source>
</reference>
<accession>A0A1G9F5N9</accession>
<dbReference type="Pfam" id="PF06032">
    <property type="entry name" value="S-Me-THD_N"/>
    <property type="match status" value="1"/>
</dbReference>
<dbReference type="InterPro" id="IPR024071">
    <property type="entry name" value="S-Me-THD_C_sf"/>
</dbReference>
<dbReference type="Pfam" id="PF20906">
    <property type="entry name" value="S-Me-THD_C"/>
    <property type="match status" value="1"/>
</dbReference>
<evidence type="ECO:0000313" key="4">
    <source>
        <dbReference type="Proteomes" id="UP000198718"/>
    </source>
</evidence>